<evidence type="ECO:0000313" key="5">
    <source>
        <dbReference type="EMBL" id="PEH89149.1"/>
    </source>
</evidence>
<protein>
    <submittedName>
        <fullName evidence="5">MarR family transcriptional regulator</fullName>
    </submittedName>
</protein>
<accession>A0A2A7UUV9</accession>
<dbReference type="Proteomes" id="UP000220246">
    <property type="component" value="Unassembled WGS sequence"/>
</dbReference>
<keyword evidence="3" id="KW-0804">Transcription</keyword>
<dbReference type="SMART" id="SM00347">
    <property type="entry name" value="HTH_MARR"/>
    <property type="match status" value="1"/>
</dbReference>
<gene>
    <name evidence="5" type="ORF">CRM82_11570</name>
</gene>
<dbReference type="PROSITE" id="PS01117">
    <property type="entry name" value="HTH_MARR_1"/>
    <property type="match status" value="1"/>
</dbReference>
<feature type="domain" description="HTH marR-type" evidence="4">
    <location>
        <begin position="24"/>
        <end position="161"/>
    </location>
</feature>
<dbReference type="PROSITE" id="PS50995">
    <property type="entry name" value="HTH_MARR_2"/>
    <property type="match status" value="1"/>
</dbReference>
<dbReference type="Pfam" id="PF12802">
    <property type="entry name" value="MarR_2"/>
    <property type="match status" value="1"/>
</dbReference>
<dbReference type="Gene3D" id="1.10.10.10">
    <property type="entry name" value="Winged helix-like DNA-binding domain superfamily/Winged helix DNA-binding domain"/>
    <property type="match status" value="1"/>
</dbReference>
<proteinExistence type="predicted"/>
<dbReference type="InterPro" id="IPR036390">
    <property type="entry name" value="WH_DNA-bd_sf"/>
</dbReference>
<keyword evidence="1" id="KW-0805">Transcription regulation</keyword>
<name>A0A2A7UUV9_COMTR</name>
<sequence length="181" mass="19777">MPPVVGSTQSTKVGHTLPSNHAEAPLFGYTLMSLGRQWRRVVHLRLAELGLTDATWAPLFHLHAAAQGISLKALAQRVGLDSSTLVRVVDLLENRGLVRRETDAHDRRSKLLQVTESGNAAVADVRAKLVQVEGRLLDGMDAATSQLLLQGMLQLQQRMAQELGDAVEDADDTEPTMERGR</sequence>
<evidence type="ECO:0000256" key="3">
    <source>
        <dbReference type="ARBA" id="ARBA00023163"/>
    </source>
</evidence>
<dbReference type="STRING" id="1219032.GCA_001515545_01385"/>
<keyword evidence="2" id="KW-0238">DNA-binding</keyword>
<evidence type="ECO:0000256" key="1">
    <source>
        <dbReference type="ARBA" id="ARBA00023015"/>
    </source>
</evidence>
<evidence type="ECO:0000256" key="2">
    <source>
        <dbReference type="ARBA" id="ARBA00023125"/>
    </source>
</evidence>
<organism evidence="5 6">
    <name type="scientific">Comamonas terrigena</name>
    <dbReference type="NCBI Taxonomy" id="32013"/>
    <lineage>
        <taxon>Bacteria</taxon>
        <taxon>Pseudomonadati</taxon>
        <taxon>Pseudomonadota</taxon>
        <taxon>Betaproteobacteria</taxon>
        <taxon>Burkholderiales</taxon>
        <taxon>Comamonadaceae</taxon>
        <taxon>Comamonas</taxon>
    </lineage>
</organism>
<dbReference type="SUPFAM" id="SSF46785">
    <property type="entry name" value="Winged helix' DNA-binding domain"/>
    <property type="match status" value="1"/>
</dbReference>
<keyword evidence="6" id="KW-1185">Reference proteome</keyword>
<dbReference type="InterPro" id="IPR023187">
    <property type="entry name" value="Tscrpt_reg_MarR-type_CS"/>
</dbReference>
<dbReference type="EMBL" id="PDEA01000001">
    <property type="protein sequence ID" value="PEH89149.1"/>
    <property type="molecule type" value="Genomic_DNA"/>
</dbReference>
<dbReference type="InterPro" id="IPR000835">
    <property type="entry name" value="HTH_MarR-typ"/>
</dbReference>
<dbReference type="GO" id="GO:0006950">
    <property type="term" value="P:response to stress"/>
    <property type="evidence" value="ECO:0007669"/>
    <property type="project" value="TreeGrafter"/>
</dbReference>
<evidence type="ECO:0000313" key="6">
    <source>
        <dbReference type="Proteomes" id="UP000220246"/>
    </source>
</evidence>
<dbReference type="PANTHER" id="PTHR33164:SF64">
    <property type="entry name" value="TRANSCRIPTIONAL REGULATOR SLYA"/>
    <property type="match status" value="1"/>
</dbReference>
<dbReference type="InterPro" id="IPR036388">
    <property type="entry name" value="WH-like_DNA-bd_sf"/>
</dbReference>
<comment type="caution">
    <text evidence="5">The sequence shown here is derived from an EMBL/GenBank/DDBJ whole genome shotgun (WGS) entry which is preliminary data.</text>
</comment>
<dbReference type="AlphaFoldDB" id="A0A2A7UUV9"/>
<evidence type="ECO:0000259" key="4">
    <source>
        <dbReference type="PROSITE" id="PS50995"/>
    </source>
</evidence>
<reference evidence="6" key="1">
    <citation type="submission" date="2017-09" db="EMBL/GenBank/DDBJ databases">
        <title>FDA dAtabase for Regulatory Grade micrObial Sequences (FDA-ARGOS): Supporting development and validation of Infectious Disease Dx tests.</title>
        <authorList>
            <person name="Minogue T."/>
            <person name="Wolcott M."/>
            <person name="Wasieloski L."/>
            <person name="Aguilar W."/>
            <person name="Moore D."/>
            <person name="Tallon L."/>
            <person name="Sadzewicz L."/>
            <person name="Ott S."/>
            <person name="Zhao X."/>
            <person name="Nagaraj S."/>
            <person name="Vavikolanu K."/>
            <person name="Aluvathingal J."/>
            <person name="Nadendla S."/>
            <person name="Sichtig H."/>
        </authorList>
    </citation>
    <scope>NUCLEOTIDE SEQUENCE [LARGE SCALE GENOMIC DNA]</scope>
    <source>
        <strain evidence="6">FDAARGOS_394</strain>
    </source>
</reference>
<dbReference type="OrthoDB" id="6002259at2"/>
<dbReference type="PRINTS" id="PR00598">
    <property type="entry name" value="HTHMARR"/>
</dbReference>
<dbReference type="GO" id="GO:0003677">
    <property type="term" value="F:DNA binding"/>
    <property type="evidence" value="ECO:0007669"/>
    <property type="project" value="UniProtKB-KW"/>
</dbReference>
<dbReference type="InterPro" id="IPR039422">
    <property type="entry name" value="MarR/SlyA-like"/>
</dbReference>
<dbReference type="PANTHER" id="PTHR33164">
    <property type="entry name" value="TRANSCRIPTIONAL REGULATOR, MARR FAMILY"/>
    <property type="match status" value="1"/>
</dbReference>
<dbReference type="GO" id="GO:0003700">
    <property type="term" value="F:DNA-binding transcription factor activity"/>
    <property type="evidence" value="ECO:0007669"/>
    <property type="project" value="InterPro"/>
</dbReference>